<dbReference type="EMBL" id="UYJE01005802">
    <property type="protein sequence ID" value="VDI40474.1"/>
    <property type="molecule type" value="Genomic_DNA"/>
</dbReference>
<dbReference type="CDD" id="cd00087">
    <property type="entry name" value="FReD"/>
    <property type="match status" value="1"/>
</dbReference>
<dbReference type="InterPro" id="IPR014716">
    <property type="entry name" value="Fibrinogen_a/b/g_C_1"/>
</dbReference>
<dbReference type="FunFam" id="3.90.215.10:FF:000001">
    <property type="entry name" value="Tenascin isoform 1"/>
    <property type="match status" value="1"/>
</dbReference>
<dbReference type="AlphaFoldDB" id="A0A8B6EX48"/>
<evidence type="ECO:0000259" key="2">
    <source>
        <dbReference type="PROSITE" id="PS51406"/>
    </source>
</evidence>
<dbReference type="GO" id="GO:0005615">
    <property type="term" value="C:extracellular space"/>
    <property type="evidence" value="ECO:0007669"/>
    <property type="project" value="TreeGrafter"/>
</dbReference>
<organism evidence="3 4">
    <name type="scientific">Mytilus galloprovincialis</name>
    <name type="common">Mediterranean mussel</name>
    <dbReference type="NCBI Taxonomy" id="29158"/>
    <lineage>
        <taxon>Eukaryota</taxon>
        <taxon>Metazoa</taxon>
        <taxon>Spiralia</taxon>
        <taxon>Lophotrochozoa</taxon>
        <taxon>Mollusca</taxon>
        <taxon>Bivalvia</taxon>
        <taxon>Autobranchia</taxon>
        <taxon>Pteriomorphia</taxon>
        <taxon>Mytilida</taxon>
        <taxon>Mytiloidea</taxon>
        <taxon>Mytilidae</taxon>
        <taxon>Mytilinae</taxon>
        <taxon>Mytilus</taxon>
    </lineage>
</organism>
<evidence type="ECO:0000313" key="3">
    <source>
        <dbReference type="EMBL" id="VDI40474.1"/>
    </source>
</evidence>
<proteinExistence type="predicted"/>
<dbReference type="OrthoDB" id="5866198at2759"/>
<sequence>NVNYDIKDANANRREVYDEKNDSWRFVEDLKNHKRESSDVDTTVDDLMHSLQGICLFEKPKQSAKQLLKDTQSILKNMDVYRNIVKLNIQLRNKLKWIVEGNKGTIEVSRVITMLKNDVQDICKPLDLETPRDCAELKKEHKESGVYTIYPDNSTAMTVYCNMVDYDGGWTVLQRRQDKTDFYRTWAEYKKGFGNVEKSFWLGNDNIHILTSSGKYELRIDLGDWTGNKWYAIYKKFTVGNEASKYILTVGGYSGDAKDGLKIHNGSSFSTKDQDNDKDTKRDCAKTAKGGWWYNNCHHVNLNGVYKKGKTSHWDVVSWNLIKTDHYSMKFARMMIRRV</sequence>
<dbReference type="Gene3D" id="3.90.215.10">
    <property type="entry name" value="Gamma Fibrinogen, chain A, domain 1"/>
    <property type="match status" value="1"/>
</dbReference>
<protein>
    <submittedName>
        <fullName evidence="3">Ficolin</fullName>
    </submittedName>
</protein>
<comment type="caution">
    <text evidence="3">The sequence shown here is derived from an EMBL/GenBank/DDBJ whole genome shotgun (WGS) entry which is preliminary data.</text>
</comment>
<dbReference type="InterPro" id="IPR050373">
    <property type="entry name" value="Fibrinogen_C-term_domain"/>
</dbReference>
<feature type="domain" description="Fibrinogen C-terminal" evidence="2">
    <location>
        <begin position="125"/>
        <end position="339"/>
    </location>
</feature>
<dbReference type="InterPro" id="IPR036056">
    <property type="entry name" value="Fibrinogen-like_C"/>
</dbReference>
<keyword evidence="1" id="KW-1015">Disulfide bond</keyword>
<keyword evidence="4" id="KW-1185">Reference proteome</keyword>
<evidence type="ECO:0000256" key="1">
    <source>
        <dbReference type="ARBA" id="ARBA00023157"/>
    </source>
</evidence>
<dbReference type="PANTHER" id="PTHR19143">
    <property type="entry name" value="FIBRINOGEN/TENASCIN/ANGIOPOEITIN"/>
    <property type="match status" value="1"/>
</dbReference>
<feature type="non-terminal residue" evidence="3">
    <location>
        <position position="1"/>
    </location>
</feature>
<dbReference type="SUPFAM" id="SSF56496">
    <property type="entry name" value="Fibrinogen C-terminal domain-like"/>
    <property type="match status" value="1"/>
</dbReference>
<dbReference type="SMART" id="SM00186">
    <property type="entry name" value="FBG"/>
    <property type="match status" value="1"/>
</dbReference>
<dbReference type="Pfam" id="PF00147">
    <property type="entry name" value="Fibrinogen_C"/>
    <property type="match status" value="1"/>
</dbReference>
<dbReference type="PROSITE" id="PS51406">
    <property type="entry name" value="FIBRINOGEN_C_2"/>
    <property type="match status" value="1"/>
</dbReference>
<reference evidence="3" key="1">
    <citation type="submission" date="2018-11" db="EMBL/GenBank/DDBJ databases">
        <authorList>
            <person name="Alioto T."/>
            <person name="Alioto T."/>
        </authorList>
    </citation>
    <scope>NUCLEOTIDE SEQUENCE</scope>
</reference>
<dbReference type="NCBIfam" id="NF040941">
    <property type="entry name" value="GGGWT_bact"/>
    <property type="match status" value="1"/>
</dbReference>
<dbReference type="InterPro" id="IPR002181">
    <property type="entry name" value="Fibrinogen_a/b/g_C_dom"/>
</dbReference>
<gene>
    <name evidence="3" type="ORF">MGAL_10B086379</name>
</gene>
<name>A0A8B6EX48_MYTGA</name>
<accession>A0A8B6EX48</accession>
<dbReference type="Proteomes" id="UP000596742">
    <property type="component" value="Unassembled WGS sequence"/>
</dbReference>
<evidence type="ECO:0000313" key="4">
    <source>
        <dbReference type="Proteomes" id="UP000596742"/>
    </source>
</evidence>